<evidence type="ECO:0000313" key="3">
    <source>
        <dbReference type="Proteomes" id="UP001147752"/>
    </source>
</evidence>
<evidence type="ECO:0000256" key="1">
    <source>
        <dbReference type="ARBA" id="ARBA00022679"/>
    </source>
</evidence>
<dbReference type="OrthoDB" id="25818at2759"/>
<keyword evidence="1" id="KW-0808">Transferase</keyword>
<dbReference type="AlphaFoldDB" id="A0A9W9V1W9"/>
<dbReference type="RefSeq" id="XP_056577264.1">
    <property type="nucleotide sequence ID" value="XM_056726413.1"/>
</dbReference>
<dbReference type="GO" id="GO:0008374">
    <property type="term" value="F:O-acyltransferase activity"/>
    <property type="evidence" value="ECO:0007669"/>
    <property type="project" value="TreeGrafter"/>
</dbReference>
<proteinExistence type="predicted"/>
<dbReference type="Proteomes" id="UP001147752">
    <property type="component" value="Unassembled WGS sequence"/>
</dbReference>
<dbReference type="PROSITE" id="PS00101">
    <property type="entry name" value="HEXAPEP_TRANSFERASES"/>
    <property type="match status" value="1"/>
</dbReference>
<dbReference type="InterPro" id="IPR001451">
    <property type="entry name" value="Hexapep"/>
</dbReference>
<reference evidence="2" key="2">
    <citation type="journal article" date="2023" name="IMA Fungus">
        <title>Comparative genomic study of the Penicillium genus elucidates a diverse pangenome and 15 lateral gene transfer events.</title>
        <authorList>
            <person name="Petersen C."/>
            <person name="Sorensen T."/>
            <person name="Nielsen M.R."/>
            <person name="Sondergaard T.E."/>
            <person name="Sorensen J.L."/>
            <person name="Fitzpatrick D.A."/>
            <person name="Frisvad J.C."/>
            <person name="Nielsen K.L."/>
        </authorList>
    </citation>
    <scope>NUCLEOTIDE SEQUENCE</scope>
    <source>
        <strain evidence="2">IBT 3081</strain>
    </source>
</reference>
<reference evidence="2" key="1">
    <citation type="submission" date="2022-12" db="EMBL/GenBank/DDBJ databases">
        <authorList>
            <person name="Petersen C."/>
        </authorList>
    </citation>
    <scope>NUCLEOTIDE SEQUENCE</scope>
    <source>
        <strain evidence="2">IBT 3081</strain>
    </source>
</reference>
<sequence>MSSSATSPSMILELKKSHVPVPWCDEYEKMIKLQDYKLQTLKKLNDFNDLSIPDGSTLTSLKTRRMAVAKSLLGQLGKEVTIEPPFFVGWGCNVFIGDNVYINRDLMGKTCRVSLYDNALVQIGDRVLVGPGVCICTGTHQVASRDRKEASGTSFARPIIIESDCWIGARVTILDGVHIGAGSTVAAGAVVTHDIGPGCLFGGVPAKFIRTLD</sequence>
<organism evidence="2 3">
    <name type="scientific">Penicillium concentricum</name>
    <dbReference type="NCBI Taxonomy" id="293559"/>
    <lineage>
        <taxon>Eukaryota</taxon>
        <taxon>Fungi</taxon>
        <taxon>Dikarya</taxon>
        <taxon>Ascomycota</taxon>
        <taxon>Pezizomycotina</taxon>
        <taxon>Eurotiomycetes</taxon>
        <taxon>Eurotiomycetidae</taxon>
        <taxon>Eurotiales</taxon>
        <taxon>Aspergillaceae</taxon>
        <taxon>Penicillium</taxon>
    </lineage>
</organism>
<dbReference type="InterPro" id="IPR051159">
    <property type="entry name" value="Hexapeptide_acetyltransf"/>
</dbReference>
<dbReference type="PANTHER" id="PTHR23416">
    <property type="entry name" value="SIALIC ACID SYNTHASE-RELATED"/>
    <property type="match status" value="1"/>
</dbReference>
<dbReference type="EMBL" id="JAPZBT010000003">
    <property type="protein sequence ID" value="KAJ5365798.1"/>
    <property type="molecule type" value="Genomic_DNA"/>
</dbReference>
<protein>
    <recommendedName>
        <fullName evidence="4">Mannose-1-phosphate guanylyltransferase</fullName>
    </recommendedName>
</protein>
<evidence type="ECO:0008006" key="4">
    <source>
        <dbReference type="Google" id="ProtNLM"/>
    </source>
</evidence>
<comment type="caution">
    <text evidence="2">The sequence shown here is derived from an EMBL/GenBank/DDBJ whole genome shotgun (WGS) entry which is preliminary data.</text>
</comment>
<evidence type="ECO:0000313" key="2">
    <source>
        <dbReference type="EMBL" id="KAJ5365798.1"/>
    </source>
</evidence>
<dbReference type="PANTHER" id="PTHR23416:SF54">
    <property type="entry name" value="ACETYLTRANSFERASE, CYSE_LACA_LPXA_NODL FAMILY (AFU_ORTHOLOGUE AFUA_2G08430)-RELATED"/>
    <property type="match status" value="1"/>
</dbReference>
<dbReference type="InterPro" id="IPR018357">
    <property type="entry name" value="Hexapep_transf_CS"/>
</dbReference>
<name>A0A9W9V1W9_9EURO</name>
<dbReference type="SUPFAM" id="SSF51161">
    <property type="entry name" value="Trimeric LpxA-like enzymes"/>
    <property type="match status" value="1"/>
</dbReference>
<keyword evidence="3" id="KW-1185">Reference proteome</keyword>
<dbReference type="GeneID" id="81465596"/>
<dbReference type="InterPro" id="IPR011004">
    <property type="entry name" value="Trimer_LpxA-like_sf"/>
</dbReference>
<accession>A0A9W9V1W9</accession>
<gene>
    <name evidence="2" type="ORF">N7517_008684</name>
</gene>
<dbReference type="Gene3D" id="2.160.10.10">
    <property type="entry name" value="Hexapeptide repeat proteins"/>
    <property type="match status" value="1"/>
</dbReference>
<dbReference type="Pfam" id="PF14602">
    <property type="entry name" value="Hexapep_2"/>
    <property type="match status" value="1"/>
</dbReference>
<dbReference type="CDD" id="cd03357">
    <property type="entry name" value="LbH_MAT_GAT"/>
    <property type="match status" value="1"/>
</dbReference>